<evidence type="ECO:0000256" key="2">
    <source>
        <dbReference type="SAM" id="SignalP"/>
    </source>
</evidence>
<evidence type="ECO:0000256" key="1">
    <source>
        <dbReference type="SAM" id="MobiDB-lite"/>
    </source>
</evidence>
<feature type="chain" id="PRO_5045151991" evidence="2">
    <location>
        <begin position="23"/>
        <end position="85"/>
    </location>
</feature>
<evidence type="ECO:0000313" key="3">
    <source>
        <dbReference type="EMBL" id="WPB85349.1"/>
    </source>
</evidence>
<protein>
    <submittedName>
        <fullName evidence="3">Uncharacterized protein</fullName>
    </submittedName>
</protein>
<reference evidence="3 4" key="1">
    <citation type="submission" date="2023-11" db="EMBL/GenBank/DDBJ databases">
        <title>Arctic aerobic anoxygenic photoheterotroph Sediminicoccus rosea KRV36 adapts its photosynthesis to long days of polar summer.</title>
        <authorList>
            <person name="Tomasch J."/>
            <person name="Kopejtka K."/>
            <person name="Bily T."/>
            <person name="Gardiner A.T."/>
            <person name="Gardian Z."/>
            <person name="Shivaramu S."/>
            <person name="Koblizek M."/>
            <person name="Engelhardt F."/>
            <person name="Kaftan D."/>
        </authorList>
    </citation>
    <scope>NUCLEOTIDE SEQUENCE [LARGE SCALE GENOMIC DNA]</scope>
    <source>
        <strain evidence="3 4">R-30</strain>
    </source>
</reference>
<name>A0ABZ0PI01_9PROT</name>
<feature type="region of interest" description="Disordered" evidence="1">
    <location>
        <begin position="50"/>
        <end position="85"/>
    </location>
</feature>
<accession>A0ABZ0PI01</accession>
<gene>
    <name evidence="3" type="ORF">R9Z33_00405</name>
</gene>
<dbReference type="RefSeq" id="WP_318649316.1">
    <property type="nucleotide sequence ID" value="NZ_CP137852.1"/>
</dbReference>
<evidence type="ECO:0000313" key="4">
    <source>
        <dbReference type="Proteomes" id="UP001305521"/>
    </source>
</evidence>
<keyword evidence="2" id="KW-0732">Signal</keyword>
<proteinExistence type="predicted"/>
<keyword evidence="4" id="KW-1185">Reference proteome</keyword>
<dbReference type="EMBL" id="CP137852">
    <property type="protein sequence ID" value="WPB85349.1"/>
    <property type="molecule type" value="Genomic_DNA"/>
</dbReference>
<dbReference type="Proteomes" id="UP001305521">
    <property type="component" value="Chromosome"/>
</dbReference>
<feature type="signal peptide" evidence="2">
    <location>
        <begin position="1"/>
        <end position="22"/>
    </location>
</feature>
<sequence length="85" mass="8897">MRRITIATAALLIAGFAGGASAQGISSNGVMYGQSWNLPQDLSTLQRMTATQGSGSAADRAARAARQAQFNQNFPGTPIRRTASR</sequence>
<organism evidence="3 4">
    <name type="scientific">Sediminicoccus rosea</name>
    <dbReference type="NCBI Taxonomy" id="1225128"/>
    <lineage>
        <taxon>Bacteria</taxon>
        <taxon>Pseudomonadati</taxon>
        <taxon>Pseudomonadota</taxon>
        <taxon>Alphaproteobacteria</taxon>
        <taxon>Acetobacterales</taxon>
        <taxon>Roseomonadaceae</taxon>
        <taxon>Sediminicoccus</taxon>
    </lineage>
</organism>